<evidence type="ECO:0000256" key="13">
    <source>
        <dbReference type="SAM" id="SignalP"/>
    </source>
</evidence>
<keyword evidence="17" id="KW-1185">Reference proteome</keyword>
<keyword evidence="7" id="KW-0256">Endoplasmic reticulum</keyword>
<evidence type="ECO:0000256" key="8">
    <source>
        <dbReference type="ARBA" id="ARBA00022989"/>
    </source>
</evidence>
<name>A0ABQ7H3D9_DUNSA</name>
<comment type="function">
    <text evidence="1">Subunit of the oligosaccharyl transferase (OST) complex that catalyzes the initial transfer of a defined glycan (Glc(3)Man(9)GlcNAc(2) in eukaryotes) from the lipid carrier dolichol-pyrophosphate to an asparagine residue within an Asn-X-Ser/Thr consensus motif in nascent polypeptide chains, the first step in protein N-glycosylation. N-glycosylation occurs cotranslationally and the complex associates with the Sec61 complex at the channel-forming translocon complex that mediates protein translocation across the endoplasmic reticulum (ER). All subunits are required for a maximal enzyme activity.</text>
</comment>
<feature type="transmembrane region" description="Helical" evidence="12">
    <location>
        <begin position="236"/>
        <end position="256"/>
    </location>
</feature>
<dbReference type="InterPro" id="IPR008814">
    <property type="entry name" value="Swp1"/>
</dbReference>
<dbReference type="InterPro" id="IPR056790">
    <property type="entry name" value="Ribophorin_II_C"/>
</dbReference>
<evidence type="ECO:0000256" key="1">
    <source>
        <dbReference type="ARBA" id="ARBA00002791"/>
    </source>
</evidence>
<evidence type="ECO:0000256" key="11">
    <source>
        <dbReference type="ARBA" id="ARBA00032139"/>
    </source>
</evidence>
<feature type="signal peptide" evidence="13">
    <location>
        <begin position="1"/>
        <end position="28"/>
    </location>
</feature>
<dbReference type="EMBL" id="MU069487">
    <property type="protein sequence ID" value="KAF5841388.1"/>
    <property type="molecule type" value="Genomic_DNA"/>
</dbReference>
<dbReference type="Pfam" id="PF25147">
    <property type="entry name" value="Ribophorin_II_C"/>
    <property type="match status" value="1"/>
</dbReference>
<evidence type="ECO:0000256" key="2">
    <source>
        <dbReference type="ARBA" id="ARBA00004477"/>
    </source>
</evidence>
<evidence type="ECO:0000313" key="16">
    <source>
        <dbReference type="EMBL" id="KAF5841388.1"/>
    </source>
</evidence>
<gene>
    <name evidence="16" type="ORF">DUNSADRAFT_13256</name>
</gene>
<sequence>MFAKGMGRILELLCCLLVVLGSSGLSSAKELSLTDVRINLLDVGGNKVQSNSGSYPTELLNSPQISEQHTIQVTASVLADNEPFKPQQMFLALKHLETGVAAYMVGKAKKSSTYELTANAALMEKQIGKLAGLYEVSLMVGHPEVSQGLVWRLGQVELVLPASDPSPAVRTAHNQPINNVRPIITHMFRPPEKRPPPMISMFFAALVVLILVALIGFVVLGLGVNFNGWPQDGMTALSALAFHGLIAAMLGLYLIFWLRWNLIQTLPVALGLGAALVTVGHKALSGIATERLHAKTPAASKVSQKMD</sequence>
<dbReference type="PANTHER" id="PTHR12640:SF0">
    <property type="entry name" value="DOLICHYL-DIPHOSPHOOLIGOSACCHARIDE--PROTEIN GLYCOSYLTRANSFERASE SUBUNIT 2"/>
    <property type="match status" value="1"/>
</dbReference>
<evidence type="ECO:0000256" key="4">
    <source>
        <dbReference type="ARBA" id="ARBA00009038"/>
    </source>
</evidence>
<comment type="caution">
    <text evidence="16">The sequence shown here is derived from an EMBL/GenBank/DDBJ whole genome shotgun (WGS) entry which is preliminary data.</text>
</comment>
<dbReference type="Pfam" id="PF23860">
    <property type="entry name" value="Ribophorin_II_3rd"/>
    <property type="match status" value="1"/>
</dbReference>
<accession>A0ABQ7H3D9</accession>
<dbReference type="PANTHER" id="PTHR12640">
    <property type="entry name" value="RIBOPHORIN II"/>
    <property type="match status" value="1"/>
</dbReference>
<keyword evidence="5 12" id="KW-0812">Transmembrane</keyword>
<feature type="domain" description="Ribophorin II third" evidence="14">
    <location>
        <begin position="36"/>
        <end position="158"/>
    </location>
</feature>
<feature type="transmembrane region" description="Helical" evidence="12">
    <location>
        <begin position="198"/>
        <end position="224"/>
    </location>
</feature>
<evidence type="ECO:0000256" key="3">
    <source>
        <dbReference type="ARBA" id="ARBA00004922"/>
    </source>
</evidence>
<comment type="pathway">
    <text evidence="3">Protein modification; protein glycosylation.</text>
</comment>
<evidence type="ECO:0000259" key="15">
    <source>
        <dbReference type="Pfam" id="PF25147"/>
    </source>
</evidence>
<organism evidence="16 17">
    <name type="scientific">Dunaliella salina</name>
    <name type="common">Green alga</name>
    <name type="synonym">Protococcus salinus</name>
    <dbReference type="NCBI Taxonomy" id="3046"/>
    <lineage>
        <taxon>Eukaryota</taxon>
        <taxon>Viridiplantae</taxon>
        <taxon>Chlorophyta</taxon>
        <taxon>core chlorophytes</taxon>
        <taxon>Chlorophyceae</taxon>
        <taxon>CS clade</taxon>
        <taxon>Chlamydomonadales</taxon>
        <taxon>Dunaliellaceae</taxon>
        <taxon>Dunaliella</taxon>
    </lineage>
</organism>
<feature type="transmembrane region" description="Helical" evidence="12">
    <location>
        <begin position="262"/>
        <end position="281"/>
    </location>
</feature>
<comment type="subcellular location">
    <subcellularLocation>
        <location evidence="2">Endoplasmic reticulum membrane</location>
        <topology evidence="2">Multi-pass membrane protein</topology>
    </subcellularLocation>
</comment>
<protein>
    <recommendedName>
        <fullName evidence="11">Ribophorin II</fullName>
    </recommendedName>
    <alternativeName>
        <fullName evidence="10">Ribophorin-2</fullName>
    </alternativeName>
</protein>
<evidence type="ECO:0000259" key="14">
    <source>
        <dbReference type="Pfam" id="PF23860"/>
    </source>
</evidence>
<evidence type="ECO:0000256" key="5">
    <source>
        <dbReference type="ARBA" id="ARBA00022692"/>
    </source>
</evidence>
<reference evidence="16" key="1">
    <citation type="submission" date="2017-08" db="EMBL/GenBank/DDBJ databases">
        <authorList>
            <person name="Polle J.E."/>
            <person name="Barry K."/>
            <person name="Cushman J."/>
            <person name="Schmutz J."/>
            <person name="Tran D."/>
            <person name="Hathwaick L.T."/>
            <person name="Yim W.C."/>
            <person name="Jenkins J."/>
            <person name="Mckie-Krisberg Z.M."/>
            <person name="Prochnik S."/>
            <person name="Lindquist E."/>
            <person name="Dockter R.B."/>
            <person name="Adam C."/>
            <person name="Molina H."/>
            <person name="Bunkerborg J."/>
            <person name="Jin E."/>
            <person name="Buchheim M."/>
            <person name="Magnuson J."/>
        </authorList>
    </citation>
    <scope>NUCLEOTIDE SEQUENCE</scope>
    <source>
        <strain evidence="16">CCAP 19/18</strain>
    </source>
</reference>
<evidence type="ECO:0000256" key="9">
    <source>
        <dbReference type="ARBA" id="ARBA00023136"/>
    </source>
</evidence>
<evidence type="ECO:0000313" key="17">
    <source>
        <dbReference type="Proteomes" id="UP000815325"/>
    </source>
</evidence>
<evidence type="ECO:0000256" key="10">
    <source>
        <dbReference type="ARBA" id="ARBA00030078"/>
    </source>
</evidence>
<dbReference type="InterPro" id="IPR055374">
    <property type="entry name" value="Ribophorin_II_3rd"/>
</dbReference>
<proteinExistence type="inferred from homology"/>
<evidence type="ECO:0000256" key="7">
    <source>
        <dbReference type="ARBA" id="ARBA00022824"/>
    </source>
</evidence>
<comment type="similarity">
    <text evidence="4">Belongs to the SWP1 family.</text>
</comment>
<dbReference type="Proteomes" id="UP000815325">
    <property type="component" value="Unassembled WGS sequence"/>
</dbReference>
<feature type="domain" description="Ribophorin II C-terminal" evidence="15">
    <location>
        <begin position="188"/>
        <end position="291"/>
    </location>
</feature>
<keyword evidence="9 12" id="KW-0472">Membrane</keyword>
<keyword evidence="6 13" id="KW-0732">Signal</keyword>
<keyword evidence="8 12" id="KW-1133">Transmembrane helix</keyword>
<evidence type="ECO:0000256" key="6">
    <source>
        <dbReference type="ARBA" id="ARBA00022729"/>
    </source>
</evidence>
<evidence type="ECO:0000256" key="12">
    <source>
        <dbReference type="SAM" id="Phobius"/>
    </source>
</evidence>
<feature type="chain" id="PRO_5045198918" description="Ribophorin II" evidence="13">
    <location>
        <begin position="29"/>
        <end position="307"/>
    </location>
</feature>